<name>A0A4Y2KJS8_ARAVE</name>
<organism evidence="1 2">
    <name type="scientific">Araneus ventricosus</name>
    <name type="common">Orbweaver spider</name>
    <name type="synonym">Epeira ventricosa</name>
    <dbReference type="NCBI Taxonomy" id="182803"/>
    <lineage>
        <taxon>Eukaryota</taxon>
        <taxon>Metazoa</taxon>
        <taxon>Ecdysozoa</taxon>
        <taxon>Arthropoda</taxon>
        <taxon>Chelicerata</taxon>
        <taxon>Arachnida</taxon>
        <taxon>Araneae</taxon>
        <taxon>Araneomorphae</taxon>
        <taxon>Entelegynae</taxon>
        <taxon>Araneoidea</taxon>
        <taxon>Araneidae</taxon>
        <taxon>Araneus</taxon>
    </lineage>
</organism>
<comment type="caution">
    <text evidence="1">The sequence shown here is derived from an EMBL/GenBank/DDBJ whole genome shotgun (WGS) entry which is preliminary data.</text>
</comment>
<gene>
    <name evidence="1" type="ORF">AVEN_249964_1</name>
</gene>
<protein>
    <submittedName>
        <fullName evidence="1">Uncharacterized protein</fullName>
    </submittedName>
</protein>
<evidence type="ECO:0000313" key="1">
    <source>
        <dbReference type="EMBL" id="GBN02608.1"/>
    </source>
</evidence>
<sequence length="119" mass="13360">MKRMTPELALSSPNFSTRPTGLSLDLFLPYTNWLGRVGLGYVCTTPTGGRLATTYDLMCNRPHTQRIFSGIWKEFKMPERVNRHFVVHSAVGSSFLHTSRCVIVQRLEADEGMKGSPCP</sequence>
<keyword evidence="2" id="KW-1185">Reference proteome</keyword>
<dbReference type="AlphaFoldDB" id="A0A4Y2KJS8"/>
<dbReference type="Proteomes" id="UP000499080">
    <property type="component" value="Unassembled WGS sequence"/>
</dbReference>
<evidence type="ECO:0000313" key="2">
    <source>
        <dbReference type="Proteomes" id="UP000499080"/>
    </source>
</evidence>
<proteinExistence type="predicted"/>
<reference evidence="1 2" key="1">
    <citation type="journal article" date="2019" name="Sci. Rep.">
        <title>Orb-weaving spider Araneus ventricosus genome elucidates the spidroin gene catalogue.</title>
        <authorList>
            <person name="Kono N."/>
            <person name="Nakamura H."/>
            <person name="Ohtoshi R."/>
            <person name="Moran D.A.P."/>
            <person name="Shinohara A."/>
            <person name="Yoshida Y."/>
            <person name="Fujiwara M."/>
            <person name="Mori M."/>
            <person name="Tomita M."/>
            <person name="Arakawa K."/>
        </authorList>
    </citation>
    <scope>NUCLEOTIDE SEQUENCE [LARGE SCALE GENOMIC DNA]</scope>
</reference>
<dbReference type="EMBL" id="BGPR01004716">
    <property type="protein sequence ID" value="GBN02608.1"/>
    <property type="molecule type" value="Genomic_DNA"/>
</dbReference>
<accession>A0A4Y2KJS8</accession>